<dbReference type="AlphaFoldDB" id="A0A0B7MGU4"/>
<reference evidence="5" key="1">
    <citation type="submission" date="2015-01" db="EMBL/GenBank/DDBJ databases">
        <authorList>
            <person name="Manzoor Shahid"/>
            <person name="Zubair Saima"/>
        </authorList>
    </citation>
    <scope>NUCLEOTIDE SEQUENCE [LARGE SCALE GENOMIC DNA]</scope>
    <source>
        <strain evidence="5">Sp3</strain>
    </source>
</reference>
<dbReference type="PANTHER" id="PTHR36924">
    <property type="entry name" value="ANTITOXIN HIGA-1"/>
    <property type="match status" value="1"/>
</dbReference>
<dbReference type="InterPro" id="IPR010359">
    <property type="entry name" value="IrrE_HExxH"/>
</dbReference>
<keyword evidence="2" id="KW-0238">DNA-binding</keyword>
<keyword evidence="5" id="KW-1185">Reference proteome</keyword>
<proteinExistence type="inferred from homology"/>
<dbReference type="InterPro" id="IPR013430">
    <property type="entry name" value="Toxin_antidote_HigA"/>
</dbReference>
<comment type="similarity">
    <text evidence="1">Belongs to the short-chain fatty acyl-CoA assimilation regulator (ScfR) family.</text>
</comment>
<dbReference type="PROSITE" id="PS50943">
    <property type="entry name" value="HTH_CROC1"/>
    <property type="match status" value="1"/>
</dbReference>
<dbReference type="Gene3D" id="1.10.260.40">
    <property type="entry name" value="lambda repressor-like DNA-binding domains"/>
    <property type="match status" value="1"/>
</dbReference>
<evidence type="ECO:0000313" key="5">
    <source>
        <dbReference type="Proteomes" id="UP000046155"/>
    </source>
</evidence>
<evidence type="ECO:0000256" key="2">
    <source>
        <dbReference type="ARBA" id="ARBA00023125"/>
    </source>
</evidence>
<dbReference type="PANTHER" id="PTHR36924:SF1">
    <property type="entry name" value="ANTITOXIN HIGA-1"/>
    <property type="match status" value="1"/>
</dbReference>
<protein>
    <submittedName>
        <fullName evidence="4">Plasmid maintenance system antidote protein, XRE family</fullName>
    </submittedName>
</protein>
<dbReference type="Proteomes" id="UP000046155">
    <property type="component" value="Unassembled WGS sequence"/>
</dbReference>
<dbReference type="GO" id="GO:0003677">
    <property type="term" value="F:DNA binding"/>
    <property type="evidence" value="ECO:0007669"/>
    <property type="project" value="UniProtKB-KW"/>
</dbReference>
<dbReference type="CDD" id="cd00093">
    <property type="entry name" value="HTH_XRE"/>
    <property type="match status" value="1"/>
</dbReference>
<accession>A0A0B7MGU4</accession>
<dbReference type="EMBL" id="CDRZ01000260">
    <property type="protein sequence ID" value="CEO89844.1"/>
    <property type="molecule type" value="Genomic_DNA"/>
</dbReference>
<evidence type="ECO:0000313" key="4">
    <source>
        <dbReference type="EMBL" id="CEO89844.1"/>
    </source>
</evidence>
<dbReference type="InterPro" id="IPR001387">
    <property type="entry name" value="Cro/C1-type_HTH"/>
</dbReference>
<dbReference type="InterPro" id="IPR010982">
    <property type="entry name" value="Lambda_DNA-bd_dom_sf"/>
</dbReference>
<dbReference type="SMART" id="SM00530">
    <property type="entry name" value="HTH_XRE"/>
    <property type="match status" value="1"/>
</dbReference>
<dbReference type="OrthoDB" id="9796786at2"/>
<gene>
    <name evidence="4" type="ORF">SSCH_610011</name>
</gene>
<organism evidence="4 5">
    <name type="scientific">Syntrophaceticus schinkii</name>
    <dbReference type="NCBI Taxonomy" id="499207"/>
    <lineage>
        <taxon>Bacteria</taxon>
        <taxon>Bacillati</taxon>
        <taxon>Bacillota</taxon>
        <taxon>Clostridia</taxon>
        <taxon>Thermoanaerobacterales</taxon>
        <taxon>Thermoanaerobacterales Family III. Incertae Sedis</taxon>
        <taxon>Syntrophaceticus</taxon>
    </lineage>
</organism>
<dbReference type="NCBIfam" id="TIGR02607">
    <property type="entry name" value="antidote_HigA"/>
    <property type="match status" value="1"/>
</dbReference>
<sequence>MVNKKDNAKFMPAVAIPPGKTIRENMKYLGMNQKELALRLGITTKHLSNVINGNDPITYETALKLETVLGPKAQFWMNLETNYQLTKARLKREADLEADLEILKGVPYKSMSDFGWVPATDNRQERINNLRGFFGVASLKAVPKTMNAMLRKHKQIKGISDLGVMAWLRKAEIDGLVVKVKKFNRTKLKKYIPKFRELTLKSPEEFLPKVQKLCAECGVALVLVPSLPKTYICGATFWRRDNPILALSVRGKRADIFWFTFFHELAHLINHYRKISCVSYEDNGYEDEADEKAGGYLIPDGQYRKFIREFDYKDKSVIRKYAYSIGIAPCILVGRLLHDNLIDYANYSDLRPPFEIGY</sequence>
<dbReference type="Pfam" id="PF01381">
    <property type="entry name" value="HTH_3"/>
    <property type="match status" value="1"/>
</dbReference>
<name>A0A0B7MGU4_9FIRM</name>
<feature type="domain" description="HTH cro/C1-type" evidence="3">
    <location>
        <begin position="22"/>
        <end position="76"/>
    </location>
</feature>
<dbReference type="SUPFAM" id="SSF47413">
    <property type="entry name" value="lambda repressor-like DNA-binding domains"/>
    <property type="match status" value="1"/>
</dbReference>
<dbReference type="RefSeq" id="WP_044665711.1">
    <property type="nucleotide sequence ID" value="NZ_CDRZ01000260.1"/>
</dbReference>
<evidence type="ECO:0000256" key="1">
    <source>
        <dbReference type="ARBA" id="ARBA00007227"/>
    </source>
</evidence>
<dbReference type="Pfam" id="PF06114">
    <property type="entry name" value="Peptidase_M78"/>
    <property type="match status" value="1"/>
</dbReference>
<evidence type="ECO:0000259" key="3">
    <source>
        <dbReference type="PROSITE" id="PS50943"/>
    </source>
</evidence>